<dbReference type="AlphaFoldDB" id="A0A397J7G9"/>
<reference evidence="2 3" key="1">
    <citation type="submission" date="2018-08" db="EMBL/GenBank/DDBJ databases">
        <title>Genome and evolution of the arbuscular mycorrhizal fungus Diversispora epigaea (formerly Glomus versiforme) and its bacterial endosymbionts.</title>
        <authorList>
            <person name="Sun X."/>
            <person name="Fei Z."/>
            <person name="Harrison M."/>
        </authorList>
    </citation>
    <scope>NUCLEOTIDE SEQUENCE [LARGE SCALE GENOMIC DNA]</scope>
    <source>
        <strain evidence="2 3">IT104</strain>
    </source>
</reference>
<dbReference type="OrthoDB" id="626167at2759"/>
<keyword evidence="3" id="KW-1185">Reference proteome</keyword>
<evidence type="ECO:0000313" key="2">
    <source>
        <dbReference type="EMBL" id="RHZ84289.1"/>
    </source>
</evidence>
<dbReference type="GO" id="GO:0005524">
    <property type="term" value="F:ATP binding"/>
    <property type="evidence" value="ECO:0007669"/>
    <property type="project" value="InterPro"/>
</dbReference>
<dbReference type="STRING" id="1348612.A0A397J7G9"/>
<evidence type="ECO:0000259" key="1">
    <source>
        <dbReference type="PROSITE" id="PS50011"/>
    </source>
</evidence>
<dbReference type="EMBL" id="PQFF01000080">
    <property type="protein sequence ID" value="RHZ84289.1"/>
    <property type="molecule type" value="Genomic_DNA"/>
</dbReference>
<protein>
    <recommendedName>
        <fullName evidence="1">Protein kinase domain-containing protein</fullName>
    </recommendedName>
</protein>
<accession>A0A397J7G9</accession>
<feature type="domain" description="Protein kinase" evidence="1">
    <location>
        <begin position="1"/>
        <end position="183"/>
    </location>
</feature>
<gene>
    <name evidence="2" type="ORF">Glove_84g92</name>
</gene>
<evidence type="ECO:0000313" key="3">
    <source>
        <dbReference type="Proteomes" id="UP000266861"/>
    </source>
</evidence>
<dbReference type="GO" id="GO:0004672">
    <property type="term" value="F:protein kinase activity"/>
    <property type="evidence" value="ECO:0007669"/>
    <property type="project" value="InterPro"/>
</dbReference>
<dbReference type="InterPro" id="IPR000719">
    <property type="entry name" value="Prot_kinase_dom"/>
</dbReference>
<dbReference type="InterPro" id="IPR011009">
    <property type="entry name" value="Kinase-like_dom_sf"/>
</dbReference>
<dbReference type="PROSITE" id="PS50011">
    <property type="entry name" value="PROTEIN_KINASE_DOM"/>
    <property type="match status" value="1"/>
</dbReference>
<comment type="caution">
    <text evidence="2">The sequence shown here is derived from an EMBL/GenBank/DDBJ whole genome shotgun (WGS) entry which is preliminary data.</text>
</comment>
<organism evidence="2 3">
    <name type="scientific">Diversispora epigaea</name>
    <dbReference type="NCBI Taxonomy" id="1348612"/>
    <lineage>
        <taxon>Eukaryota</taxon>
        <taxon>Fungi</taxon>
        <taxon>Fungi incertae sedis</taxon>
        <taxon>Mucoromycota</taxon>
        <taxon>Glomeromycotina</taxon>
        <taxon>Glomeromycetes</taxon>
        <taxon>Diversisporales</taxon>
        <taxon>Diversisporaceae</taxon>
        <taxon>Diversispora</taxon>
    </lineage>
</organism>
<dbReference type="Gene3D" id="1.10.510.10">
    <property type="entry name" value="Transferase(Phosphotransferase) domain 1"/>
    <property type="match status" value="1"/>
</dbReference>
<dbReference type="SUPFAM" id="SSF56112">
    <property type="entry name" value="Protein kinase-like (PK-like)"/>
    <property type="match status" value="1"/>
</dbReference>
<proteinExistence type="predicted"/>
<dbReference type="Proteomes" id="UP000266861">
    <property type="component" value="Unassembled WGS sequence"/>
</dbReference>
<name>A0A397J7G9_9GLOM</name>
<sequence length="183" mass="21133">MSQEIEKYCPAGHSSNDFVYPDRKNYIQYGRCPLCTKQHFIQEFKTWSSSNVNIEKNIKQSQASNIYYKLQWIPYDNFQNIKYIADGGRGSVYSAKLENGIKLRWQSKLEILTSIAEGLKILRAKNLVHCDLHSGNILKFTKLCQTPDIDLDLCKLEIDLILNANNKNNKIYGLIPYIPPEVL</sequence>